<keyword evidence="3" id="KW-0547">Nucleotide-binding</keyword>
<dbReference type="CDD" id="cd06571">
    <property type="entry name" value="Bac_DnaA_C"/>
    <property type="match status" value="1"/>
</dbReference>
<evidence type="ECO:0000256" key="4">
    <source>
        <dbReference type="ARBA" id="ARBA00022840"/>
    </source>
</evidence>
<evidence type="ECO:0000313" key="8">
    <source>
        <dbReference type="EMBL" id="GAH13522.1"/>
    </source>
</evidence>
<dbReference type="Pfam" id="PF08299">
    <property type="entry name" value="Bac_DnaA_C"/>
    <property type="match status" value="1"/>
</dbReference>
<keyword evidence="5" id="KW-0446">Lipid-binding</keyword>
<dbReference type="GO" id="GO:0006275">
    <property type="term" value="P:regulation of DNA replication"/>
    <property type="evidence" value="ECO:0007669"/>
    <property type="project" value="InterPro"/>
</dbReference>
<dbReference type="PRINTS" id="PR00051">
    <property type="entry name" value="DNAA"/>
</dbReference>
<dbReference type="InterPro" id="IPR020591">
    <property type="entry name" value="Chromosome_initiator_DnaA-like"/>
</dbReference>
<evidence type="ECO:0000256" key="3">
    <source>
        <dbReference type="ARBA" id="ARBA00022741"/>
    </source>
</evidence>
<organism evidence="8">
    <name type="scientific">marine sediment metagenome</name>
    <dbReference type="NCBI Taxonomy" id="412755"/>
    <lineage>
        <taxon>unclassified sequences</taxon>
        <taxon>metagenomes</taxon>
        <taxon>ecological metagenomes</taxon>
    </lineage>
</organism>
<dbReference type="InterPro" id="IPR013159">
    <property type="entry name" value="DnaA_C"/>
</dbReference>
<proteinExistence type="predicted"/>
<dbReference type="GO" id="GO:0003688">
    <property type="term" value="F:DNA replication origin binding"/>
    <property type="evidence" value="ECO:0007669"/>
    <property type="project" value="TreeGrafter"/>
</dbReference>
<protein>
    <recommendedName>
        <fullName evidence="7">Chromosomal replication initiator DnaA C-terminal domain-containing protein</fullName>
    </recommendedName>
</protein>
<dbReference type="Pfam" id="PF00308">
    <property type="entry name" value="Bac_DnaA"/>
    <property type="match status" value="1"/>
</dbReference>
<evidence type="ECO:0000256" key="6">
    <source>
        <dbReference type="ARBA" id="ARBA00023125"/>
    </source>
</evidence>
<evidence type="ECO:0000256" key="1">
    <source>
        <dbReference type="ARBA" id="ARBA00022490"/>
    </source>
</evidence>
<dbReference type="SMART" id="SM00760">
    <property type="entry name" value="Bac_DnaA_C"/>
    <property type="match status" value="1"/>
</dbReference>
<dbReference type="PANTHER" id="PTHR30050">
    <property type="entry name" value="CHROMOSOMAL REPLICATION INITIATOR PROTEIN DNAA"/>
    <property type="match status" value="1"/>
</dbReference>
<name>X1D052_9ZZZZ</name>
<feature type="non-terminal residue" evidence="8">
    <location>
        <position position="1"/>
    </location>
</feature>
<gene>
    <name evidence="8" type="ORF">S01H4_52554</name>
</gene>
<reference evidence="8" key="1">
    <citation type="journal article" date="2014" name="Front. Microbiol.">
        <title>High frequency of phylogenetically diverse reductive dehalogenase-homologous genes in deep subseafloor sedimentary metagenomes.</title>
        <authorList>
            <person name="Kawai M."/>
            <person name="Futagami T."/>
            <person name="Toyoda A."/>
            <person name="Takaki Y."/>
            <person name="Nishi S."/>
            <person name="Hori S."/>
            <person name="Arai W."/>
            <person name="Tsubouchi T."/>
            <person name="Morono Y."/>
            <person name="Uchiyama I."/>
            <person name="Ito T."/>
            <person name="Fujiyama A."/>
            <person name="Inagaki F."/>
            <person name="Takami H."/>
        </authorList>
    </citation>
    <scope>NUCLEOTIDE SEQUENCE</scope>
    <source>
        <strain evidence="8">Expedition CK06-06</strain>
    </source>
</reference>
<sequence length="227" mass="25432">CFFHTFNELHNNNRQIAVTSDCSPKAMPLLEERLCSRFQWGLTVDIQPPNFETRLAILQAKQKGQDIASDVLDFIAQRIEQNVRELEGSLNRVIAYAKLLRVLVTPELAAQALESIAAKPSQGTAITPALIIEAVANSFQLAPIELKGRKRDKETAFARQVAMYLIQQETNSSLAQIGRELGNRNPATVSHACEKIASESKASPYLMRKISDINEQIHPRTRGRKKR</sequence>
<keyword evidence="1" id="KW-0963">Cytoplasm</keyword>
<dbReference type="Gene3D" id="1.10.8.60">
    <property type="match status" value="1"/>
</dbReference>
<dbReference type="SUPFAM" id="SSF48295">
    <property type="entry name" value="TrpR-like"/>
    <property type="match status" value="1"/>
</dbReference>
<keyword evidence="6" id="KW-0238">DNA-binding</keyword>
<dbReference type="EMBL" id="BART01030040">
    <property type="protein sequence ID" value="GAH13522.1"/>
    <property type="molecule type" value="Genomic_DNA"/>
</dbReference>
<dbReference type="GO" id="GO:0005524">
    <property type="term" value="F:ATP binding"/>
    <property type="evidence" value="ECO:0007669"/>
    <property type="project" value="UniProtKB-KW"/>
</dbReference>
<dbReference type="InterPro" id="IPR010921">
    <property type="entry name" value="Trp_repressor/repl_initiator"/>
</dbReference>
<dbReference type="GO" id="GO:0008289">
    <property type="term" value="F:lipid binding"/>
    <property type="evidence" value="ECO:0007669"/>
    <property type="project" value="UniProtKB-KW"/>
</dbReference>
<dbReference type="InterPro" id="IPR027417">
    <property type="entry name" value="P-loop_NTPase"/>
</dbReference>
<accession>X1D052</accession>
<dbReference type="InterPro" id="IPR013317">
    <property type="entry name" value="DnaA_dom"/>
</dbReference>
<keyword evidence="4" id="KW-0067">ATP-binding</keyword>
<dbReference type="GO" id="GO:0006270">
    <property type="term" value="P:DNA replication initiation"/>
    <property type="evidence" value="ECO:0007669"/>
    <property type="project" value="InterPro"/>
</dbReference>
<dbReference type="Gene3D" id="3.40.50.300">
    <property type="entry name" value="P-loop containing nucleotide triphosphate hydrolases"/>
    <property type="match status" value="1"/>
</dbReference>
<evidence type="ECO:0000259" key="7">
    <source>
        <dbReference type="SMART" id="SM00760"/>
    </source>
</evidence>
<dbReference type="PANTHER" id="PTHR30050:SF2">
    <property type="entry name" value="CHROMOSOMAL REPLICATION INITIATOR PROTEIN DNAA"/>
    <property type="match status" value="1"/>
</dbReference>
<dbReference type="Gene3D" id="1.10.1750.10">
    <property type="match status" value="1"/>
</dbReference>
<dbReference type="AlphaFoldDB" id="X1D052"/>
<evidence type="ECO:0000256" key="5">
    <source>
        <dbReference type="ARBA" id="ARBA00023121"/>
    </source>
</evidence>
<dbReference type="GO" id="GO:0005886">
    <property type="term" value="C:plasma membrane"/>
    <property type="evidence" value="ECO:0007669"/>
    <property type="project" value="TreeGrafter"/>
</dbReference>
<feature type="domain" description="Chromosomal replication initiator DnaA C-terminal" evidence="7">
    <location>
        <begin position="127"/>
        <end position="196"/>
    </location>
</feature>
<comment type="caution">
    <text evidence="8">The sequence shown here is derived from an EMBL/GenBank/DDBJ whole genome shotgun (WGS) entry which is preliminary data.</text>
</comment>
<evidence type="ECO:0000256" key="2">
    <source>
        <dbReference type="ARBA" id="ARBA00022705"/>
    </source>
</evidence>
<keyword evidence="2" id="KW-0235">DNA replication</keyword>
<dbReference type="SUPFAM" id="SSF52540">
    <property type="entry name" value="P-loop containing nucleoside triphosphate hydrolases"/>
    <property type="match status" value="1"/>
</dbReference>